<dbReference type="Proteomes" id="UP000269301">
    <property type="component" value="Unassembled WGS sequence"/>
</dbReference>
<keyword evidence="1" id="KW-0812">Transmembrane</keyword>
<evidence type="ECO:0000256" key="1">
    <source>
        <dbReference type="SAM" id="Phobius"/>
    </source>
</evidence>
<protein>
    <submittedName>
        <fullName evidence="2">DUF2812 domain-containing protein</fullName>
    </submittedName>
</protein>
<keyword evidence="1" id="KW-1133">Transmembrane helix</keyword>
<dbReference type="Pfam" id="PF11193">
    <property type="entry name" value="DUF2812"/>
    <property type="match status" value="1"/>
</dbReference>
<organism evidence="2 3">
    <name type="scientific">Oceanobacillus halophilus</name>
    <dbReference type="NCBI Taxonomy" id="930130"/>
    <lineage>
        <taxon>Bacteria</taxon>
        <taxon>Bacillati</taxon>
        <taxon>Bacillota</taxon>
        <taxon>Bacilli</taxon>
        <taxon>Bacillales</taxon>
        <taxon>Bacillaceae</taxon>
        <taxon>Oceanobacillus</taxon>
    </lineage>
</organism>
<gene>
    <name evidence="2" type="ORF">D8M06_07440</name>
</gene>
<sequence length="182" mass="22132">MPRRLSRNWEEKKMGIKKFRFFLASDIEKEEAWLTEMSRQGLHFYKYKFGMYYFEEDPNVSYVYQTDFHQQVDDAYFQLYKDASWEHVTSYIDSFHYFRTKTDNPGIKKIYSDAESAVESLKRMMKMYMAIFLSLIVIQIALLLMWRGSIIDYFSNGIVFSVILLYVYLLSTLRKRIKYYLR</sequence>
<dbReference type="AlphaFoldDB" id="A0A495A636"/>
<evidence type="ECO:0000313" key="2">
    <source>
        <dbReference type="EMBL" id="RKQ34740.1"/>
    </source>
</evidence>
<accession>A0A495A636</accession>
<keyword evidence="3" id="KW-1185">Reference proteome</keyword>
<proteinExistence type="predicted"/>
<name>A0A495A636_9BACI</name>
<feature type="transmembrane region" description="Helical" evidence="1">
    <location>
        <begin position="153"/>
        <end position="173"/>
    </location>
</feature>
<reference evidence="2 3" key="1">
    <citation type="journal article" date="2016" name="Int. J. Syst. Evol. Microbiol.">
        <title>Oceanobacillus halophilus sp. nov., a novel moderately halophilic bacterium from a hypersaline lake.</title>
        <authorList>
            <person name="Amoozegar M.A."/>
            <person name="Bagheri M."/>
            <person name="Makhdoumi A."/>
            <person name="Nikou M.M."/>
            <person name="Fazeli S.A.S."/>
            <person name="Schumann P."/>
            <person name="Sproer C."/>
            <person name="Sanchez-Porro C."/>
            <person name="Ventosa A."/>
        </authorList>
    </citation>
    <scope>NUCLEOTIDE SEQUENCE [LARGE SCALE GENOMIC DNA]</scope>
    <source>
        <strain evidence="2 3">DSM 23996</strain>
    </source>
</reference>
<evidence type="ECO:0000313" key="3">
    <source>
        <dbReference type="Proteomes" id="UP000269301"/>
    </source>
</evidence>
<feature type="transmembrane region" description="Helical" evidence="1">
    <location>
        <begin position="127"/>
        <end position="147"/>
    </location>
</feature>
<dbReference type="InterPro" id="IPR021359">
    <property type="entry name" value="DUF2812"/>
</dbReference>
<dbReference type="EMBL" id="RBZP01000003">
    <property type="protein sequence ID" value="RKQ34740.1"/>
    <property type="molecule type" value="Genomic_DNA"/>
</dbReference>
<comment type="caution">
    <text evidence="2">The sequence shown here is derived from an EMBL/GenBank/DDBJ whole genome shotgun (WGS) entry which is preliminary data.</text>
</comment>
<keyword evidence="1" id="KW-0472">Membrane</keyword>